<comment type="caution">
    <text evidence="4">The sequence shown here is derived from an EMBL/GenBank/DDBJ whole genome shotgun (WGS) entry which is preliminary data.</text>
</comment>
<dbReference type="PANTHER" id="PTHR10963">
    <property type="entry name" value="GLYCOSYL HYDROLASE-RELATED"/>
    <property type="match status" value="1"/>
</dbReference>
<accession>A0ABU7G2N6</accession>
<evidence type="ECO:0000256" key="1">
    <source>
        <dbReference type="ARBA" id="ARBA00006865"/>
    </source>
</evidence>
<dbReference type="PANTHER" id="PTHR10963:SF55">
    <property type="entry name" value="GLYCOSIDE HYDROLASE FAMILY 16 PROTEIN"/>
    <property type="match status" value="1"/>
</dbReference>
<evidence type="ECO:0000259" key="3">
    <source>
        <dbReference type="PROSITE" id="PS51762"/>
    </source>
</evidence>
<name>A0ABU7G2N6_9ALTE</name>
<sequence length="683" mass="76094">MNVKFCCKVAALPVPLLLLACGSTEQANQSVDVLPQPVGSPAAYWQLVWNDEFDTDSIDLRKWNIEEHCWGGGGASQQCYTKRKANLQVAEGSLKLLAKKGSFTGRSLPNGDKRITKTQPYTSAKLSTKGKVDWRYGRVEVRAKLPQGQGTWPAIWMLPFEDKYGKWPASGEIDIVEAVNLKTPSDAKGTADAALEGRLYGSLHYGRAMPENLRSGKDYQLPNGVNPADGFHTYTVEWEEGEIRWFIDNVHYATQRQDEWYSQYRNNGHLVTAEGAAPFDQAFYLGLNLDVGGSWAENANATGVDNDIFPQALEVDYVRVYQCTVERSSGKGCNSVPQEANLVEGFRPPVSATVDTQFAAGPRFTLFDDELNYSLMLNSYDPRNAMRYKLIEDLHRGQVIEISKAGKDGNVHLTAPETNMNHWQEGGQLIFDLKLLSQDKGASLLVKMDSGWPHASDFEVDLPALYTWTEVRINVADLATRGNSLVSGKSVDLTKVVNLFVIEPTASMDLQIDKLRFEYPEASLPFNFSQRGLAYYFSDFGGNNSQLIQDPSKQRSRVALTRKSDNAAGWAGTSLGEGAGFSQVIQLDELKPTMSLWVYSPAVATPVRLKITDSKQPDRFAEVEVLTQSQGQWEQLVFDFSQATPSWQSDTRYNKVTLFFNYGVRGAEAGEQVFYWDQLKVGS</sequence>
<dbReference type="EMBL" id="JAYDYW010000005">
    <property type="protein sequence ID" value="MEE1673550.1"/>
    <property type="molecule type" value="Genomic_DNA"/>
</dbReference>
<dbReference type="CDD" id="cd08023">
    <property type="entry name" value="GH16_laminarinase_like"/>
    <property type="match status" value="1"/>
</dbReference>
<dbReference type="PROSITE" id="PS51762">
    <property type="entry name" value="GH16_2"/>
    <property type="match status" value="1"/>
</dbReference>
<dbReference type="Proteomes" id="UP001310248">
    <property type="component" value="Unassembled WGS sequence"/>
</dbReference>
<keyword evidence="4" id="KW-0378">Hydrolase</keyword>
<dbReference type="PROSITE" id="PS51257">
    <property type="entry name" value="PROKAR_LIPOPROTEIN"/>
    <property type="match status" value="1"/>
</dbReference>
<keyword evidence="2" id="KW-0732">Signal</keyword>
<evidence type="ECO:0000313" key="4">
    <source>
        <dbReference type="EMBL" id="MEE1673550.1"/>
    </source>
</evidence>
<reference evidence="5" key="1">
    <citation type="submission" date="2023-07" db="EMBL/GenBank/DDBJ databases">
        <title>Draft genome sequence of Agarivorans aestuarii strain ZMCS4, a CAZymes producing bacteria isolated from the marine brown algae Clodostephus spongiosus.</title>
        <authorList>
            <person name="Lorente B."/>
            <person name="Cabral C."/>
            <person name="Frias J."/>
            <person name="Faria J."/>
            <person name="Toubarro D."/>
        </authorList>
    </citation>
    <scope>NUCLEOTIDE SEQUENCE [LARGE SCALE GENOMIC DNA]</scope>
    <source>
        <strain evidence="5">ZMCS4</strain>
    </source>
</reference>
<evidence type="ECO:0000313" key="5">
    <source>
        <dbReference type="Proteomes" id="UP001310248"/>
    </source>
</evidence>
<dbReference type="GO" id="GO:0016787">
    <property type="term" value="F:hydrolase activity"/>
    <property type="evidence" value="ECO:0007669"/>
    <property type="project" value="UniProtKB-KW"/>
</dbReference>
<feature type="signal peptide" evidence="2">
    <location>
        <begin position="1"/>
        <end position="27"/>
    </location>
</feature>
<dbReference type="SUPFAM" id="SSF49899">
    <property type="entry name" value="Concanavalin A-like lectins/glucanases"/>
    <property type="match status" value="1"/>
</dbReference>
<comment type="similarity">
    <text evidence="1">Belongs to the glycosyl hydrolase 16 family.</text>
</comment>
<organism evidence="4 5">
    <name type="scientific">Agarivorans aestuarii</name>
    <dbReference type="NCBI Taxonomy" id="1563703"/>
    <lineage>
        <taxon>Bacteria</taxon>
        <taxon>Pseudomonadati</taxon>
        <taxon>Pseudomonadota</taxon>
        <taxon>Gammaproteobacteria</taxon>
        <taxon>Alteromonadales</taxon>
        <taxon>Alteromonadaceae</taxon>
        <taxon>Agarivorans</taxon>
    </lineage>
</organism>
<dbReference type="InterPro" id="IPR013320">
    <property type="entry name" value="ConA-like_dom_sf"/>
</dbReference>
<feature type="chain" id="PRO_5047299174" evidence="2">
    <location>
        <begin position="28"/>
        <end position="683"/>
    </location>
</feature>
<feature type="domain" description="GH16" evidence="3">
    <location>
        <begin position="24"/>
        <end position="326"/>
    </location>
</feature>
<dbReference type="RefSeq" id="WP_329774831.1">
    <property type="nucleotide sequence ID" value="NZ_JAYDYW010000005.1"/>
</dbReference>
<dbReference type="Gene3D" id="2.60.120.200">
    <property type="match status" value="1"/>
</dbReference>
<dbReference type="InterPro" id="IPR000757">
    <property type="entry name" value="Beta-glucanase-like"/>
</dbReference>
<dbReference type="Pfam" id="PF00722">
    <property type="entry name" value="Glyco_hydro_16"/>
    <property type="match status" value="1"/>
</dbReference>
<proteinExistence type="inferred from homology"/>
<dbReference type="InterPro" id="IPR050546">
    <property type="entry name" value="Glycosyl_Hydrlase_16"/>
</dbReference>
<evidence type="ECO:0000256" key="2">
    <source>
        <dbReference type="SAM" id="SignalP"/>
    </source>
</evidence>
<gene>
    <name evidence="4" type="ORF">SNR37_002974</name>
</gene>
<keyword evidence="5" id="KW-1185">Reference proteome</keyword>
<protein>
    <submittedName>
        <fullName evidence="4">Glycoside hydrolase family 16 protein</fullName>
    </submittedName>
</protein>